<organism evidence="4">
    <name type="scientific">Thermosporothrix sp. COM3</name>
    <dbReference type="NCBI Taxonomy" id="2490863"/>
    <lineage>
        <taxon>Bacteria</taxon>
        <taxon>Bacillati</taxon>
        <taxon>Chloroflexota</taxon>
        <taxon>Ktedonobacteria</taxon>
        <taxon>Ktedonobacterales</taxon>
        <taxon>Thermosporotrichaceae</taxon>
        <taxon>Thermosporothrix</taxon>
    </lineage>
</organism>
<keyword evidence="1" id="KW-0560">Oxidoreductase</keyword>
<dbReference type="EMBL" id="AP019376">
    <property type="protein sequence ID" value="BBH88286.1"/>
    <property type="molecule type" value="Genomic_DNA"/>
</dbReference>
<evidence type="ECO:0000259" key="3">
    <source>
        <dbReference type="Pfam" id="PF22725"/>
    </source>
</evidence>
<accession>A0A455SKN4</accession>
<proteinExistence type="predicted"/>
<name>A0A455SKN4_9CHLR</name>
<dbReference type="InterPro" id="IPR050463">
    <property type="entry name" value="Gfo/Idh/MocA_oxidrdct_glycsds"/>
</dbReference>
<feature type="domain" description="GFO/IDH/MocA-like oxidoreductase" evidence="3">
    <location>
        <begin position="133"/>
        <end position="261"/>
    </location>
</feature>
<dbReference type="GO" id="GO:0016491">
    <property type="term" value="F:oxidoreductase activity"/>
    <property type="evidence" value="ECO:0007669"/>
    <property type="project" value="UniProtKB-KW"/>
</dbReference>
<feature type="domain" description="Gfo/Idh/MocA-like oxidoreductase N-terminal" evidence="2">
    <location>
        <begin position="7"/>
        <end position="121"/>
    </location>
</feature>
<evidence type="ECO:0000259" key="2">
    <source>
        <dbReference type="Pfam" id="PF01408"/>
    </source>
</evidence>
<dbReference type="Pfam" id="PF01408">
    <property type="entry name" value="GFO_IDH_MocA"/>
    <property type="match status" value="1"/>
</dbReference>
<dbReference type="PANTHER" id="PTHR43818:SF11">
    <property type="entry name" value="BCDNA.GH03377"/>
    <property type="match status" value="1"/>
</dbReference>
<dbReference type="Gene3D" id="3.30.360.10">
    <property type="entry name" value="Dihydrodipicolinate Reductase, domain 2"/>
    <property type="match status" value="1"/>
</dbReference>
<dbReference type="InterPro" id="IPR055170">
    <property type="entry name" value="GFO_IDH_MocA-like_dom"/>
</dbReference>
<evidence type="ECO:0000313" key="4">
    <source>
        <dbReference type="EMBL" id="BBH88286.1"/>
    </source>
</evidence>
<dbReference type="InterPro" id="IPR000683">
    <property type="entry name" value="Gfo/Idh/MocA-like_OxRdtase_N"/>
</dbReference>
<dbReference type="PANTHER" id="PTHR43818">
    <property type="entry name" value="BCDNA.GH03377"/>
    <property type="match status" value="1"/>
</dbReference>
<dbReference type="InterPro" id="IPR036291">
    <property type="entry name" value="NAD(P)-bd_dom_sf"/>
</dbReference>
<dbReference type="SUPFAM" id="SSF51735">
    <property type="entry name" value="NAD(P)-binding Rossmann-fold domains"/>
    <property type="match status" value="1"/>
</dbReference>
<dbReference type="AlphaFoldDB" id="A0A455SKN4"/>
<reference evidence="4" key="1">
    <citation type="submission" date="2018-12" db="EMBL/GenBank/DDBJ databases">
        <title>Novel natural products biosynthetic potential of the class Ktedonobacteria.</title>
        <authorList>
            <person name="Zheng Y."/>
            <person name="Saitou A."/>
            <person name="Wang C.M."/>
            <person name="Toyoda A."/>
            <person name="Minakuchi Y."/>
            <person name="Sekiguchi Y."/>
            <person name="Ueda K."/>
            <person name="Takano H."/>
            <person name="Sakai Y."/>
            <person name="Yokota A."/>
            <person name="Yabe S."/>
        </authorList>
    </citation>
    <scope>NUCLEOTIDE SEQUENCE</scope>
    <source>
        <strain evidence="4">COM3</strain>
    </source>
</reference>
<evidence type="ECO:0000256" key="1">
    <source>
        <dbReference type="ARBA" id="ARBA00023002"/>
    </source>
</evidence>
<sequence>MEKKPLHIAIVGCGNIAGAYARTFAPYPQIRLLGATDIDFARAEAYAAEHGGKAYPSLEALLEDPEVDVVVNLSIHHAHAAVIRQCLEAGKDVYSEKPLALSSEEAWALVRLAEEKGRRLSCAPMTILGEAQQTLWKAIRDGLAGEVRVAYAEVNWGRIESWHPAPGPFYEVGALFDAGVYPLTILTTIFGPARRVIGFGKVLYPDRVTQTGEPFHIETPDFVTATIEFASGAVARLTASFYVGQHSKQKGIEFHGDKGSLFIDSWQEFDAKVEYARFGEAYQPLPYLREPYRGIEWARGVLDIASAIEEQRPQRITGTQAAHVVDILCAIRQSYEQGTPVELQSEFVQPEPMDWAR</sequence>
<dbReference type="Pfam" id="PF22725">
    <property type="entry name" value="GFO_IDH_MocA_C3"/>
    <property type="match status" value="1"/>
</dbReference>
<gene>
    <name evidence="4" type="ORF">KTC_30370</name>
</gene>
<dbReference type="SUPFAM" id="SSF55347">
    <property type="entry name" value="Glyceraldehyde-3-phosphate dehydrogenase-like, C-terminal domain"/>
    <property type="match status" value="1"/>
</dbReference>
<protein>
    <submittedName>
        <fullName evidence="4">Dehydrogenase</fullName>
    </submittedName>
</protein>
<dbReference type="Gene3D" id="3.40.50.720">
    <property type="entry name" value="NAD(P)-binding Rossmann-like Domain"/>
    <property type="match status" value="1"/>
</dbReference>
<dbReference type="GO" id="GO:0000166">
    <property type="term" value="F:nucleotide binding"/>
    <property type="evidence" value="ECO:0007669"/>
    <property type="project" value="InterPro"/>
</dbReference>